<feature type="coiled-coil region" evidence="1">
    <location>
        <begin position="41"/>
        <end position="68"/>
    </location>
</feature>
<dbReference type="Proteomes" id="UP001595705">
    <property type="component" value="Unassembled WGS sequence"/>
</dbReference>
<reference evidence="3" key="1">
    <citation type="journal article" date="2019" name="Int. J. Syst. Evol. Microbiol.">
        <title>The Global Catalogue of Microorganisms (GCM) 10K type strain sequencing project: providing services to taxonomists for standard genome sequencing and annotation.</title>
        <authorList>
            <consortium name="The Broad Institute Genomics Platform"/>
            <consortium name="The Broad Institute Genome Sequencing Center for Infectious Disease"/>
            <person name="Wu L."/>
            <person name="Ma J."/>
        </authorList>
    </citation>
    <scope>NUCLEOTIDE SEQUENCE [LARGE SCALE GENOMIC DNA]</scope>
    <source>
        <strain evidence="3">KCTC 42441</strain>
    </source>
</reference>
<dbReference type="GO" id="GO:0004851">
    <property type="term" value="F:uroporphyrin-III C-methyltransferase activity"/>
    <property type="evidence" value="ECO:0007669"/>
    <property type="project" value="UniProtKB-EC"/>
</dbReference>
<dbReference type="RefSeq" id="WP_386743427.1">
    <property type="nucleotide sequence ID" value="NZ_JBHRYA010000007.1"/>
</dbReference>
<dbReference type="Pfam" id="PF04375">
    <property type="entry name" value="HemX"/>
    <property type="match status" value="1"/>
</dbReference>
<dbReference type="EMBL" id="JBHRYA010000007">
    <property type="protein sequence ID" value="MFC3716331.1"/>
    <property type="molecule type" value="Genomic_DNA"/>
</dbReference>
<accession>A0ABV7XKC7</accession>
<organism evidence="2 3">
    <name type="scientific">Luteimonas soli</name>
    <dbReference type="NCBI Taxonomy" id="1648966"/>
    <lineage>
        <taxon>Bacteria</taxon>
        <taxon>Pseudomonadati</taxon>
        <taxon>Pseudomonadota</taxon>
        <taxon>Gammaproteobacteria</taxon>
        <taxon>Lysobacterales</taxon>
        <taxon>Lysobacteraceae</taxon>
        <taxon>Luteimonas</taxon>
    </lineage>
</organism>
<evidence type="ECO:0000313" key="2">
    <source>
        <dbReference type="EMBL" id="MFC3716331.1"/>
    </source>
</evidence>
<dbReference type="PANTHER" id="PTHR38043">
    <property type="entry name" value="PROTEIN HEMX"/>
    <property type="match status" value="1"/>
</dbReference>
<dbReference type="PANTHER" id="PTHR38043:SF1">
    <property type="entry name" value="PROTEIN HEMX"/>
    <property type="match status" value="1"/>
</dbReference>
<name>A0ABV7XKC7_9GAMM</name>
<dbReference type="GO" id="GO:0032259">
    <property type="term" value="P:methylation"/>
    <property type="evidence" value="ECO:0007669"/>
    <property type="project" value="UniProtKB-KW"/>
</dbReference>
<sequence>MPRRRGSSALAWLVALLVLAGGGWFGWQWLQARVQHERSVETQAAQHVSALEQRIDTLQQEQRAQAKRLQQADTTNRVLRDELLGIGQRAALLEDSVSQLADPERNGAQTLRLDELEIVLGLAEQRLRLAGDLDGARRGYALAASLLDGIHDPAWLSLRQALVQERAALDALGADPRAVAAGRLQAFAASLPALPIAVAGREDATLPWWRRAFARIVDVRHADTAVAIEPGDRAAGLAALQLELTLAQAAAERRDRDGYRQALARADGWTTRLWPDSPQLRERRAQLRELRELPLAIDLPTLGTTLEQLRAMRVAPN</sequence>
<comment type="caution">
    <text evidence="2">The sequence shown here is derived from an EMBL/GenBank/DDBJ whole genome shotgun (WGS) entry which is preliminary data.</text>
</comment>
<keyword evidence="2" id="KW-0489">Methyltransferase</keyword>
<keyword evidence="2" id="KW-0808">Transferase</keyword>
<keyword evidence="1" id="KW-0175">Coiled coil</keyword>
<evidence type="ECO:0000256" key="1">
    <source>
        <dbReference type="SAM" id="Coils"/>
    </source>
</evidence>
<evidence type="ECO:0000313" key="3">
    <source>
        <dbReference type="Proteomes" id="UP001595705"/>
    </source>
</evidence>
<keyword evidence="3" id="KW-1185">Reference proteome</keyword>
<gene>
    <name evidence="2" type="ORF">ACFONC_09210</name>
</gene>
<dbReference type="EC" id="2.1.1.107" evidence="2"/>
<dbReference type="InterPro" id="IPR007470">
    <property type="entry name" value="HemX"/>
</dbReference>
<protein>
    <submittedName>
        <fullName evidence="2">Uroporphyrinogen-III C-methyltransferase</fullName>
        <ecNumber evidence="2">2.1.1.107</ecNumber>
    </submittedName>
</protein>
<proteinExistence type="predicted"/>